<reference evidence="1 2" key="1">
    <citation type="submission" date="2018-11" db="EMBL/GenBank/DDBJ databases">
        <title>Gordonia insulae sp. nov., isolated from an island soil.</title>
        <authorList>
            <person name="Kim Y.S."/>
            <person name="Kim S.B."/>
        </authorList>
    </citation>
    <scope>NUCLEOTIDE SEQUENCE [LARGE SCALE GENOMIC DNA]</scope>
    <source>
        <strain evidence="1 2">MMS17-SY073</strain>
    </source>
</reference>
<sequence>MIVIAVPTLVAAMLVGDRAHVHAAPFRTVLVAADRGACAAEQTAEKNMACAVALTDIWLAHRGRSSAVRQTVRVLDPSAGVSWNSVNRDVCGYAQIGTVISLGLHHCNSTTFVNPAADAPLITTRARAVTVLLHESSHGVQEAVGRKPVSATLFGPAEEMRRLENASDCWSGAGWAWLVADGQLSARDLAEATTFMYSLPDRANHGAGPERGRAFERGVVEGGAACDQILGQRAYT</sequence>
<evidence type="ECO:0000313" key="2">
    <source>
        <dbReference type="Proteomes" id="UP000271469"/>
    </source>
</evidence>
<name>A0A3G8JNI3_9ACTN</name>
<dbReference type="OrthoDB" id="4372890at2"/>
<evidence type="ECO:0000313" key="1">
    <source>
        <dbReference type="EMBL" id="AZG46566.1"/>
    </source>
</evidence>
<organism evidence="1 2">
    <name type="scientific">Gordonia insulae</name>
    <dbReference type="NCBI Taxonomy" id="2420509"/>
    <lineage>
        <taxon>Bacteria</taxon>
        <taxon>Bacillati</taxon>
        <taxon>Actinomycetota</taxon>
        <taxon>Actinomycetes</taxon>
        <taxon>Mycobacteriales</taxon>
        <taxon>Gordoniaceae</taxon>
        <taxon>Gordonia</taxon>
    </lineage>
</organism>
<dbReference type="EMBL" id="CP033972">
    <property type="protein sequence ID" value="AZG46566.1"/>
    <property type="molecule type" value="Genomic_DNA"/>
</dbReference>
<dbReference type="AlphaFoldDB" id="A0A3G8JNI3"/>
<proteinExistence type="predicted"/>
<accession>A0A3G8JNI3</accession>
<keyword evidence="2" id="KW-1185">Reference proteome</keyword>
<dbReference type="Proteomes" id="UP000271469">
    <property type="component" value="Chromosome"/>
</dbReference>
<protein>
    <submittedName>
        <fullName evidence="1">Uncharacterized protein</fullName>
    </submittedName>
</protein>
<dbReference type="KEGG" id="gom:D7316_03167"/>
<gene>
    <name evidence="1" type="ORF">D7316_03167</name>
</gene>
<dbReference type="RefSeq" id="WP_124709056.1">
    <property type="nucleotide sequence ID" value="NZ_CP033972.1"/>
</dbReference>